<dbReference type="OrthoDB" id="369674at2"/>
<comment type="caution">
    <text evidence="2">The sequence shown here is derived from an EMBL/GenBank/DDBJ whole genome shotgun (WGS) entry which is preliminary data.</text>
</comment>
<dbReference type="RefSeq" id="WP_153822527.1">
    <property type="nucleotide sequence ID" value="NZ_WJIE01000008.1"/>
</dbReference>
<dbReference type="GO" id="GO:0003824">
    <property type="term" value="F:catalytic activity"/>
    <property type="evidence" value="ECO:0007669"/>
    <property type="project" value="InterPro"/>
</dbReference>
<evidence type="ECO:0000313" key="3">
    <source>
        <dbReference type="Proteomes" id="UP000440224"/>
    </source>
</evidence>
<protein>
    <recommendedName>
        <fullName evidence="1">PLD phosphodiesterase domain-containing protein</fullName>
    </recommendedName>
</protein>
<dbReference type="GO" id="GO:0006793">
    <property type="term" value="P:phosphorus metabolic process"/>
    <property type="evidence" value="ECO:0007669"/>
    <property type="project" value="UniProtKB-ARBA"/>
</dbReference>
<feature type="domain" description="PLD phosphodiesterase" evidence="1">
    <location>
        <begin position="302"/>
        <end position="332"/>
    </location>
</feature>
<keyword evidence="3" id="KW-1185">Reference proteome</keyword>
<dbReference type="PROSITE" id="PS50035">
    <property type="entry name" value="PLD"/>
    <property type="match status" value="1"/>
</dbReference>
<dbReference type="AlphaFoldDB" id="A0A6N7PUI9"/>
<organism evidence="2 3">
    <name type="scientific">Polyangium spumosum</name>
    <dbReference type="NCBI Taxonomy" id="889282"/>
    <lineage>
        <taxon>Bacteria</taxon>
        <taxon>Pseudomonadati</taxon>
        <taxon>Myxococcota</taxon>
        <taxon>Polyangia</taxon>
        <taxon>Polyangiales</taxon>
        <taxon>Polyangiaceae</taxon>
        <taxon>Polyangium</taxon>
    </lineage>
</organism>
<reference evidence="2 3" key="1">
    <citation type="submission" date="2019-10" db="EMBL/GenBank/DDBJ databases">
        <title>A soil myxobacterium in the family Polyangiaceae.</title>
        <authorList>
            <person name="Li Y."/>
            <person name="Wang J."/>
        </authorList>
    </citation>
    <scope>NUCLEOTIDE SEQUENCE [LARGE SCALE GENOMIC DNA]</scope>
    <source>
        <strain evidence="2 3">DSM 14734</strain>
    </source>
</reference>
<evidence type="ECO:0000259" key="1">
    <source>
        <dbReference type="PROSITE" id="PS50035"/>
    </source>
</evidence>
<dbReference type="InterPro" id="IPR001736">
    <property type="entry name" value="PLipase_D/transphosphatidylase"/>
</dbReference>
<dbReference type="Gene3D" id="3.30.870.10">
    <property type="entry name" value="Endonuclease Chain A"/>
    <property type="match status" value="1"/>
</dbReference>
<name>A0A6N7PUI9_9BACT</name>
<sequence>MNQPTLGLLEKLRPPSGFRTEAALGATYSADLLTCMAVLTTLDGGEGERVQYGRVEAFRALDRLRDKVRICHQAGRVSRRDGSKYPSLALLDRVLVPIRVPGRGSFHPKVWIVRQVDGEGHERFVLIVSSRNITTSTDWDLGIVIEGMLGGAGKALPRVREFAQHALTLAGEPARIETFGKLDDVRWTVTPPIKEMAFDFQKGGEVPQQLHPAWSGFDARPSRVLLLSPFIDARMVGEAAKRWSSAPKRRLVAGPEGLLCVALGPKCEALRALEPRQIVAAPEAPEPAEDETGAESEDEIEHVRALHAKVIAIDDGRRGTVILGSNNLTGPGWCGGSTEAFVRLVGPAALCDPLWDWATAEAQDFDFPAPGTPPPEPPILEKVKDELHAVSFRLEEAGAHAPSRLVMLDPPALELPDGIRMEVARYTMPGQATLFPTGASTVTLPGCTTALRTRFIVCTLRQGDEKTSWIAAADLEPPVDEERDRALVARLLGVREFLAYLQSLRADEAITGSVEGALEGDAPEETQQHGRAALDGGVHLEELLRQLVKAPDAFDEMDRAVQRYGELIKRGQIPEDERVLLSRFLEAWAAIREAFRP</sequence>
<dbReference type="Proteomes" id="UP000440224">
    <property type="component" value="Unassembled WGS sequence"/>
</dbReference>
<proteinExistence type="predicted"/>
<evidence type="ECO:0000313" key="2">
    <source>
        <dbReference type="EMBL" id="MRG95718.1"/>
    </source>
</evidence>
<dbReference type="SUPFAM" id="SSF56024">
    <property type="entry name" value="Phospholipase D/nuclease"/>
    <property type="match status" value="1"/>
</dbReference>
<gene>
    <name evidence="2" type="ORF">GF068_27935</name>
</gene>
<accession>A0A6N7PUI9</accession>
<dbReference type="EMBL" id="WJIE01000008">
    <property type="protein sequence ID" value="MRG95718.1"/>
    <property type="molecule type" value="Genomic_DNA"/>
</dbReference>